<reference evidence="13 14" key="1">
    <citation type="submission" date="2019-06" db="EMBL/GenBank/DDBJ databases">
        <title>Whole genome sequence for Rhodospirillaceae sp. R148.</title>
        <authorList>
            <person name="Wang G."/>
        </authorList>
    </citation>
    <scope>NUCLEOTIDE SEQUENCE [LARGE SCALE GENOMIC DNA]</scope>
    <source>
        <strain evidence="13 14">R148</strain>
    </source>
</reference>
<feature type="transmembrane region" description="Helical" evidence="9">
    <location>
        <begin position="26"/>
        <end position="47"/>
    </location>
</feature>
<sequence>MTNQITVAPVSATSDETLLKDSLRPIVSVGVIAILLFFGLFGGWATFAPLARGTLAPGIVSPDGSRRTVQHYEGGIIQELRVREGQRVAKGDTVAVLQQIRVRSEHATFESQLFTLLAEQSRLLAEQASRAFITHDPRLMTNASDPEQEEAMSAQEAVFKARRSALENQQSILRQRIKQYEQQIEGFNIQNDSLDRQEVLIREEIAGVQALFDKGLERKPRLLALQRTQAQIDGARGENLAGIARASSAIGEAELEITRLKAERLDEVNNSLADLRVRIAEIEQSLDRTADELERTVIKAPVDGSVINLKFKTIGGVVKAGEAILDIVPARELLVIDARIPPLDIDAVHPGLGAEIILSAYPRRSTPSIRGKVEWISAGIMEDEDSEETYYSARVIVERDAISELPEKIVLYPGMPTEVMIISGERTALDYLLEPLMSSFRRSFTEG</sequence>
<keyword evidence="10" id="KW-0175">Coiled coil</keyword>
<dbReference type="PANTHER" id="PTHR30386:SF17">
    <property type="entry name" value="ALKALINE PROTEASE SECRETION PROTEIN APRE"/>
    <property type="match status" value="1"/>
</dbReference>
<keyword evidence="3 9" id="KW-0813">Transport</keyword>
<evidence type="ECO:0000256" key="10">
    <source>
        <dbReference type="SAM" id="Coils"/>
    </source>
</evidence>
<keyword evidence="14" id="KW-1185">Reference proteome</keyword>
<dbReference type="Gene3D" id="2.40.30.170">
    <property type="match status" value="1"/>
</dbReference>
<keyword evidence="8 9" id="KW-0472">Membrane</keyword>
<protein>
    <recommendedName>
        <fullName evidence="9">Membrane fusion protein (MFP) family protein</fullName>
    </recommendedName>
</protein>
<comment type="similarity">
    <text evidence="2 9">Belongs to the membrane fusion protein (MFP) (TC 8.A.1) family.</text>
</comment>
<dbReference type="NCBIfam" id="TIGR01843">
    <property type="entry name" value="type_I_hlyD"/>
    <property type="match status" value="1"/>
</dbReference>
<evidence type="ECO:0000313" key="13">
    <source>
        <dbReference type="EMBL" id="TQV80516.1"/>
    </source>
</evidence>
<dbReference type="GO" id="GO:0005886">
    <property type="term" value="C:plasma membrane"/>
    <property type="evidence" value="ECO:0007669"/>
    <property type="project" value="UniProtKB-SubCell"/>
</dbReference>
<dbReference type="Pfam" id="PF25994">
    <property type="entry name" value="HH_AprE"/>
    <property type="match status" value="1"/>
</dbReference>
<proteinExistence type="inferred from homology"/>
<dbReference type="InterPro" id="IPR058982">
    <property type="entry name" value="Beta-barrel_AprE"/>
</dbReference>
<evidence type="ECO:0000256" key="9">
    <source>
        <dbReference type="RuleBase" id="RU365093"/>
    </source>
</evidence>
<dbReference type="PRINTS" id="PR01490">
    <property type="entry name" value="RTXTOXIND"/>
</dbReference>
<feature type="domain" description="AprE-like long alpha-helical hairpin" evidence="11">
    <location>
        <begin position="103"/>
        <end position="291"/>
    </location>
</feature>
<evidence type="ECO:0000259" key="11">
    <source>
        <dbReference type="Pfam" id="PF25994"/>
    </source>
</evidence>
<evidence type="ECO:0000256" key="8">
    <source>
        <dbReference type="ARBA" id="ARBA00023136"/>
    </source>
</evidence>
<evidence type="ECO:0000256" key="1">
    <source>
        <dbReference type="ARBA" id="ARBA00004377"/>
    </source>
</evidence>
<comment type="caution">
    <text evidence="13">The sequence shown here is derived from an EMBL/GenBank/DDBJ whole genome shotgun (WGS) entry which is preliminary data.</text>
</comment>
<gene>
    <name evidence="13" type="ORF">FKG95_10080</name>
</gene>
<dbReference type="PANTHER" id="PTHR30386">
    <property type="entry name" value="MEMBRANE FUSION SUBUNIT OF EMRAB-TOLC MULTIDRUG EFFLUX PUMP"/>
    <property type="match status" value="1"/>
</dbReference>
<keyword evidence="5 9" id="KW-0997">Cell inner membrane</keyword>
<evidence type="ECO:0000259" key="12">
    <source>
        <dbReference type="Pfam" id="PF26002"/>
    </source>
</evidence>
<evidence type="ECO:0000256" key="6">
    <source>
        <dbReference type="ARBA" id="ARBA00022692"/>
    </source>
</evidence>
<evidence type="ECO:0000256" key="3">
    <source>
        <dbReference type="ARBA" id="ARBA00022448"/>
    </source>
</evidence>
<dbReference type="InterPro" id="IPR010129">
    <property type="entry name" value="T1SS_HlyD"/>
</dbReference>
<accession>A0A545TTH0</accession>
<feature type="coiled-coil region" evidence="10">
    <location>
        <begin position="163"/>
        <end position="197"/>
    </location>
</feature>
<dbReference type="OrthoDB" id="9810980at2"/>
<dbReference type="GO" id="GO:0015031">
    <property type="term" value="P:protein transport"/>
    <property type="evidence" value="ECO:0007669"/>
    <property type="project" value="InterPro"/>
</dbReference>
<dbReference type="RefSeq" id="WP_142896230.1">
    <property type="nucleotide sequence ID" value="NZ_ML660054.1"/>
</dbReference>
<evidence type="ECO:0000256" key="5">
    <source>
        <dbReference type="ARBA" id="ARBA00022519"/>
    </source>
</evidence>
<evidence type="ECO:0000256" key="7">
    <source>
        <dbReference type="ARBA" id="ARBA00022989"/>
    </source>
</evidence>
<comment type="subcellular location">
    <subcellularLocation>
        <location evidence="1 9">Cell inner membrane</location>
        <topology evidence="1 9">Single-pass membrane protein</topology>
    </subcellularLocation>
</comment>
<organism evidence="13 14">
    <name type="scientific">Denitrobaculum tricleocarpae</name>
    <dbReference type="NCBI Taxonomy" id="2591009"/>
    <lineage>
        <taxon>Bacteria</taxon>
        <taxon>Pseudomonadati</taxon>
        <taxon>Pseudomonadota</taxon>
        <taxon>Alphaproteobacteria</taxon>
        <taxon>Rhodospirillales</taxon>
        <taxon>Rhodospirillaceae</taxon>
        <taxon>Denitrobaculum</taxon>
    </lineage>
</organism>
<feature type="coiled-coil region" evidence="10">
    <location>
        <begin position="243"/>
        <end position="299"/>
    </location>
</feature>
<dbReference type="InterPro" id="IPR050739">
    <property type="entry name" value="MFP"/>
</dbReference>
<dbReference type="EMBL" id="VHSH01000003">
    <property type="protein sequence ID" value="TQV80516.1"/>
    <property type="molecule type" value="Genomic_DNA"/>
</dbReference>
<dbReference type="InterPro" id="IPR058781">
    <property type="entry name" value="HH_AprE-like"/>
</dbReference>
<evidence type="ECO:0000313" key="14">
    <source>
        <dbReference type="Proteomes" id="UP000315252"/>
    </source>
</evidence>
<name>A0A545TTH0_9PROT</name>
<dbReference type="Pfam" id="PF26002">
    <property type="entry name" value="Beta-barrel_AprE"/>
    <property type="match status" value="1"/>
</dbReference>
<evidence type="ECO:0000256" key="4">
    <source>
        <dbReference type="ARBA" id="ARBA00022475"/>
    </source>
</evidence>
<dbReference type="Proteomes" id="UP000315252">
    <property type="component" value="Unassembled WGS sequence"/>
</dbReference>
<keyword evidence="4 9" id="KW-1003">Cell membrane</keyword>
<feature type="domain" description="AprE-like beta-barrel" evidence="12">
    <location>
        <begin position="334"/>
        <end position="423"/>
    </location>
</feature>
<evidence type="ECO:0000256" key="2">
    <source>
        <dbReference type="ARBA" id="ARBA00009477"/>
    </source>
</evidence>
<keyword evidence="7 9" id="KW-1133">Transmembrane helix</keyword>
<keyword evidence="6 9" id="KW-0812">Transmembrane</keyword>
<dbReference type="AlphaFoldDB" id="A0A545TTH0"/>